<dbReference type="Proteomes" id="UP000031443">
    <property type="component" value="Unassembled WGS sequence"/>
</dbReference>
<dbReference type="EMBL" id="KB605321">
    <property type="protein sequence ID" value="EMP23933.1"/>
    <property type="molecule type" value="Genomic_DNA"/>
</dbReference>
<proteinExistence type="predicted"/>
<accession>M7AVZ6</accession>
<reference evidence="2" key="1">
    <citation type="journal article" date="2013" name="Nat. Genet.">
        <title>The draft genomes of soft-shell turtle and green sea turtle yield insights into the development and evolution of the turtle-specific body plan.</title>
        <authorList>
            <person name="Wang Z."/>
            <person name="Pascual-Anaya J."/>
            <person name="Zadissa A."/>
            <person name="Li W."/>
            <person name="Niimura Y."/>
            <person name="Huang Z."/>
            <person name="Li C."/>
            <person name="White S."/>
            <person name="Xiong Z."/>
            <person name="Fang D."/>
            <person name="Wang B."/>
            <person name="Ming Y."/>
            <person name="Chen Y."/>
            <person name="Zheng Y."/>
            <person name="Kuraku S."/>
            <person name="Pignatelli M."/>
            <person name="Herrero J."/>
            <person name="Beal K."/>
            <person name="Nozawa M."/>
            <person name="Li Q."/>
            <person name="Wang J."/>
            <person name="Zhang H."/>
            <person name="Yu L."/>
            <person name="Shigenobu S."/>
            <person name="Wang J."/>
            <person name="Liu J."/>
            <person name="Flicek P."/>
            <person name="Searle S."/>
            <person name="Wang J."/>
            <person name="Kuratani S."/>
            <person name="Yin Y."/>
            <person name="Aken B."/>
            <person name="Zhang G."/>
            <person name="Irie N."/>
        </authorList>
    </citation>
    <scope>NUCLEOTIDE SEQUENCE [LARGE SCALE GENOMIC DNA]</scope>
</reference>
<gene>
    <name evidence="1" type="ORF">UY3_19000</name>
</gene>
<keyword evidence="2" id="KW-1185">Reference proteome</keyword>
<evidence type="ECO:0000313" key="2">
    <source>
        <dbReference type="Proteomes" id="UP000031443"/>
    </source>
</evidence>
<dbReference type="STRING" id="8469.M7AVZ6"/>
<name>M7AVZ6_CHEMY</name>
<protein>
    <submittedName>
        <fullName evidence="1">Uncharacterized protein</fullName>
    </submittedName>
</protein>
<organism evidence="1 2">
    <name type="scientific">Chelonia mydas</name>
    <name type="common">Green sea-turtle</name>
    <name type="synonym">Chelonia agassizi</name>
    <dbReference type="NCBI Taxonomy" id="8469"/>
    <lineage>
        <taxon>Eukaryota</taxon>
        <taxon>Metazoa</taxon>
        <taxon>Chordata</taxon>
        <taxon>Craniata</taxon>
        <taxon>Vertebrata</taxon>
        <taxon>Euteleostomi</taxon>
        <taxon>Archelosauria</taxon>
        <taxon>Testudinata</taxon>
        <taxon>Testudines</taxon>
        <taxon>Cryptodira</taxon>
        <taxon>Durocryptodira</taxon>
        <taxon>Americhelydia</taxon>
        <taxon>Chelonioidea</taxon>
        <taxon>Cheloniidae</taxon>
        <taxon>Chelonia</taxon>
    </lineage>
</organism>
<dbReference type="AlphaFoldDB" id="M7AVZ6"/>
<sequence length="102" mass="11704">MATYQDPEEDTVTLVVCDANASKEAEQIKDEWNPEKRPEKLDPSLKPPYFYTALFAMDIWKNAEKSLNCLGPVFCHVAVDGLPSYRYALAWKFQPLLPIRLL</sequence>
<evidence type="ECO:0000313" key="1">
    <source>
        <dbReference type="EMBL" id="EMP23933.1"/>
    </source>
</evidence>